<feature type="domain" description="EF-hand" evidence="16">
    <location>
        <begin position="522"/>
        <end position="557"/>
    </location>
</feature>
<dbReference type="FunFam" id="1.10.238.10:FF:000104">
    <property type="entry name" value="calumenin isoform X1"/>
    <property type="match status" value="1"/>
</dbReference>
<dbReference type="Gene3D" id="1.10.238.10">
    <property type="entry name" value="EF-hand"/>
    <property type="match status" value="2"/>
</dbReference>
<organism evidence="18 19">
    <name type="scientific">Pseudolycoriella hygida</name>
    <dbReference type="NCBI Taxonomy" id="35572"/>
    <lineage>
        <taxon>Eukaryota</taxon>
        <taxon>Metazoa</taxon>
        <taxon>Ecdysozoa</taxon>
        <taxon>Arthropoda</taxon>
        <taxon>Hexapoda</taxon>
        <taxon>Insecta</taxon>
        <taxon>Pterygota</taxon>
        <taxon>Neoptera</taxon>
        <taxon>Endopterygota</taxon>
        <taxon>Diptera</taxon>
        <taxon>Nematocera</taxon>
        <taxon>Sciaroidea</taxon>
        <taxon>Sciaridae</taxon>
        <taxon>Pseudolycoriella</taxon>
    </lineage>
</organism>
<dbReference type="InterPro" id="IPR018200">
    <property type="entry name" value="USP_CS"/>
</dbReference>
<dbReference type="PROSITE" id="PS50235">
    <property type="entry name" value="USP_3"/>
    <property type="match status" value="1"/>
</dbReference>
<evidence type="ECO:0000256" key="9">
    <source>
        <dbReference type="ARBA" id="ARBA00022824"/>
    </source>
</evidence>
<name>A0A9Q0NAM0_9DIPT</name>
<keyword evidence="12" id="KW-0143">Chaperone</keyword>
<evidence type="ECO:0000256" key="8">
    <source>
        <dbReference type="ARBA" id="ARBA00022801"/>
    </source>
</evidence>
<dbReference type="OrthoDB" id="27652at2759"/>
<dbReference type="InterPro" id="IPR002048">
    <property type="entry name" value="EF_hand_dom"/>
</dbReference>
<comment type="function">
    <text evidence="13">Probable molecular chaperone assisting protein biosynthesis and transport in the endoplasmic reticulum. Required for the proper biosynthesis and transport of pulmonary surfactant-associated protein A/SP-A, pulmonary surfactant-associated protein D/SP-D and the lipid transporter ABCA3. By regulating both the proper expression and the degradation through the endoplasmic reticulum-associated protein degradation pathway of these proteins plays a crucial role in pulmonary surfactant homeostasis. Has an anti-fibrotic activity by negatively regulating the secretion of type I and type III collagens. This calcium-binding protein also transiently associates with immature PCSK6 and regulates its secretion.</text>
</comment>
<evidence type="ECO:0000256" key="6">
    <source>
        <dbReference type="ARBA" id="ARBA00022729"/>
    </source>
</evidence>
<gene>
    <name evidence="18" type="primary">Usp46</name>
    <name evidence="18" type="ORF">Bhyg_01326</name>
</gene>
<dbReference type="InterPro" id="IPR001394">
    <property type="entry name" value="Peptidase_C19_UCH"/>
</dbReference>
<dbReference type="CDD" id="cd16226">
    <property type="entry name" value="EFh_CREC_Calumenin_like"/>
    <property type="match status" value="1"/>
</dbReference>
<keyword evidence="11" id="KW-0325">Glycoprotein</keyword>
<dbReference type="GO" id="GO:0015031">
    <property type="term" value="P:protein transport"/>
    <property type="evidence" value="ECO:0007669"/>
    <property type="project" value="UniProtKB-ARBA"/>
</dbReference>
<dbReference type="PROSITE" id="PS50222">
    <property type="entry name" value="EF_HAND_2"/>
    <property type="match status" value="3"/>
</dbReference>
<evidence type="ECO:0000313" key="18">
    <source>
        <dbReference type="EMBL" id="KAJ6646116.1"/>
    </source>
</evidence>
<dbReference type="InterPro" id="IPR028889">
    <property type="entry name" value="USP"/>
</dbReference>
<keyword evidence="4" id="KW-0645">Protease</keyword>
<accession>A0A9Q0NAM0</accession>
<comment type="caution">
    <text evidence="18">The sequence shown here is derived from an EMBL/GenBank/DDBJ whole genome shotgun (WGS) entry which is preliminary data.</text>
</comment>
<dbReference type="SMART" id="SM00054">
    <property type="entry name" value="EFh"/>
    <property type="match status" value="3"/>
</dbReference>
<keyword evidence="6" id="KW-0732">Signal</keyword>
<dbReference type="EMBL" id="WJQU01000001">
    <property type="protein sequence ID" value="KAJ6646116.1"/>
    <property type="molecule type" value="Genomic_DNA"/>
</dbReference>
<evidence type="ECO:0000256" key="2">
    <source>
        <dbReference type="ARBA" id="ARBA00004319"/>
    </source>
</evidence>
<evidence type="ECO:0000256" key="15">
    <source>
        <dbReference type="ARBA" id="ARBA00072696"/>
    </source>
</evidence>
<dbReference type="Pfam" id="PF13499">
    <property type="entry name" value="EF-hand_7"/>
    <property type="match status" value="1"/>
</dbReference>
<feature type="domain" description="EF-hand" evidence="16">
    <location>
        <begin position="485"/>
        <end position="520"/>
    </location>
</feature>
<feature type="non-terminal residue" evidence="18">
    <location>
        <position position="1"/>
    </location>
</feature>
<dbReference type="InterPro" id="IPR011992">
    <property type="entry name" value="EF-hand-dom_pair"/>
</dbReference>
<keyword evidence="7" id="KW-0677">Repeat</keyword>
<comment type="catalytic activity">
    <reaction evidence="1">
        <text>Thiol-dependent hydrolysis of ester, thioester, amide, peptide and isopeptide bonds formed by the C-terminal Gly of ubiquitin (a 76-residue protein attached to proteins as an intracellular targeting signal).</text>
        <dbReference type="EC" id="3.4.19.12"/>
    </reaction>
</comment>
<dbReference type="Pfam" id="PF00443">
    <property type="entry name" value="UCH"/>
    <property type="match status" value="1"/>
</dbReference>
<comment type="subcellular location">
    <subcellularLocation>
        <location evidence="2">Endoplasmic reticulum lumen</location>
    </subcellularLocation>
</comment>
<sequence length="650" mass="76463">FGNTCYSNSVLQALYFCKPFREKVLEYKAKNKRTKETLLSCLADLFFSIATQKKKVGSIAPKKFIARLRKEKEEFDNYVQQDAHEFLNFLINHINEIILAERNQSQKKGATTNEPPEPTWVHEIFQGILTSETRCLNCETVSSKDENFFDLQVDVDQNTSITHCLRCFSNTETLCSDNKFKCDNCCSYQEAQKRMRVKKLPMILALHLKRFKYMEQYNRHIKVSHRVVFPLELRLFNTSDDAVNPDRLYDLMAVVIHCGSGPNRGHYISIVKSHGFWLLFDDDMVDKIEASAIEDFYGNSLTSDIQKSSETGYILFYQSHTTNLLFKMIFLFWVTVSCVLFNCAVSAIPKPDEKRVMDNDISHAKHYENEEHNKQYDHEAFLGEDEAKKFDELTPEESRRRLGIIVDKIDENKDMLVNLSELKNWIQFTQRRYLEEDVDRQWRQHNPNNSDQVHWENYRSSVYGFMDEMDPKDLEKEGDTFSYKAMLTRDRRRWSVADRNGDDKLTKQEFAEFLHPEDNPRMRDIVVAETIEDIDKDNDGKLSVDEYIGDMFRGSEDGEEEPDWVRNERETFLNFRDKDKDGFMNMEEVKDWIIPPDFDHAEAEARHLIYEADTNSDELLTKEEIMDKYDLFVGSQATDFGEALNRHDEF</sequence>
<evidence type="ECO:0000256" key="14">
    <source>
        <dbReference type="ARBA" id="ARBA00063143"/>
    </source>
</evidence>
<keyword evidence="8 18" id="KW-0378">Hydrolase</keyword>
<dbReference type="PROSITE" id="PS00973">
    <property type="entry name" value="USP_2"/>
    <property type="match status" value="1"/>
</dbReference>
<dbReference type="GO" id="GO:0005788">
    <property type="term" value="C:endoplasmic reticulum lumen"/>
    <property type="evidence" value="ECO:0007669"/>
    <property type="project" value="UniProtKB-SubCell"/>
</dbReference>
<dbReference type="FunFam" id="1.10.238.10:FF:000090">
    <property type="entry name" value="calumenin isoform X2"/>
    <property type="match status" value="1"/>
</dbReference>
<dbReference type="AlphaFoldDB" id="A0A9Q0NAM0"/>
<evidence type="ECO:0000256" key="7">
    <source>
        <dbReference type="ARBA" id="ARBA00022737"/>
    </source>
</evidence>
<dbReference type="InterPro" id="IPR018247">
    <property type="entry name" value="EF_Hand_1_Ca_BS"/>
</dbReference>
<dbReference type="SUPFAM" id="SSF47473">
    <property type="entry name" value="EF-hand"/>
    <property type="match status" value="2"/>
</dbReference>
<dbReference type="GO" id="GO:0006508">
    <property type="term" value="P:proteolysis"/>
    <property type="evidence" value="ECO:0007669"/>
    <property type="project" value="UniProtKB-KW"/>
</dbReference>
<dbReference type="Proteomes" id="UP001151699">
    <property type="component" value="Chromosome A"/>
</dbReference>
<evidence type="ECO:0000256" key="13">
    <source>
        <dbReference type="ARBA" id="ARBA00056975"/>
    </source>
</evidence>
<dbReference type="InterPro" id="IPR038765">
    <property type="entry name" value="Papain-like_cys_pep_sf"/>
</dbReference>
<dbReference type="PANTHER" id="PTHR10827:SF52">
    <property type="entry name" value="IP16409P"/>
    <property type="match status" value="1"/>
</dbReference>
<dbReference type="GO" id="GO:0016579">
    <property type="term" value="P:protein deubiquitination"/>
    <property type="evidence" value="ECO:0007669"/>
    <property type="project" value="InterPro"/>
</dbReference>
<dbReference type="GO" id="GO:0060255">
    <property type="term" value="P:regulation of macromolecule metabolic process"/>
    <property type="evidence" value="ECO:0007669"/>
    <property type="project" value="UniProtKB-ARBA"/>
</dbReference>
<evidence type="ECO:0000256" key="4">
    <source>
        <dbReference type="ARBA" id="ARBA00022670"/>
    </source>
</evidence>
<evidence type="ECO:0000256" key="12">
    <source>
        <dbReference type="ARBA" id="ARBA00023186"/>
    </source>
</evidence>
<evidence type="ECO:0000256" key="1">
    <source>
        <dbReference type="ARBA" id="ARBA00000707"/>
    </source>
</evidence>
<evidence type="ECO:0000259" key="17">
    <source>
        <dbReference type="PROSITE" id="PS50235"/>
    </source>
</evidence>
<keyword evidence="5" id="KW-0479">Metal-binding</keyword>
<evidence type="ECO:0000259" key="16">
    <source>
        <dbReference type="PROSITE" id="PS50222"/>
    </source>
</evidence>
<dbReference type="CDD" id="cd02663">
    <property type="entry name" value="Peptidase_C19G"/>
    <property type="match status" value="1"/>
</dbReference>
<evidence type="ECO:0000256" key="5">
    <source>
        <dbReference type="ARBA" id="ARBA00022723"/>
    </source>
</evidence>
<keyword evidence="10" id="KW-0106">Calcium</keyword>
<feature type="domain" description="USP" evidence="17">
    <location>
        <begin position="1"/>
        <end position="320"/>
    </location>
</feature>
<evidence type="ECO:0000313" key="19">
    <source>
        <dbReference type="Proteomes" id="UP001151699"/>
    </source>
</evidence>
<reference evidence="18" key="1">
    <citation type="submission" date="2022-07" db="EMBL/GenBank/DDBJ databases">
        <authorList>
            <person name="Trinca V."/>
            <person name="Uliana J.V.C."/>
            <person name="Torres T.T."/>
            <person name="Ward R.J."/>
            <person name="Monesi N."/>
        </authorList>
    </citation>
    <scope>NUCLEOTIDE SEQUENCE</scope>
    <source>
        <strain evidence="18">HSMRA1968</strain>
        <tissue evidence="18">Whole embryos</tissue>
    </source>
</reference>
<dbReference type="SUPFAM" id="SSF54001">
    <property type="entry name" value="Cysteine proteinases"/>
    <property type="match status" value="1"/>
</dbReference>
<comment type="subunit">
    <text evidence="14">Interacts with PCSK6 (immature form including the propeptide); probably involved in the maturation and the secretion of PCSK6.</text>
</comment>
<dbReference type="PROSITE" id="PS00018">
    <property type="entry name" value="EF_HAND_1"/>
    <property type="match status" value="3"/>
</dbReference>
<protein>
    <recommendedName>
        <fullName evidence="15">Reticulocalbin-3</fullName>
        <ecNumber evidence="3">3.4.19.12</ecNumber>
    </recommendedName>
</protein>
<dbReference type="Gene3D" id="3.90.70.10">
    <property type="entry name" value="Cysteine proteinases"/>
    <property type="match status" value="1"/>
</dbReference>
<keyword evidence="9" id="KW-0256">Endoplasmic reticulum</keyword>
<evidence type="ECO:0000256" key="11">
    <source>
        <dbReference type="ARBA" id="ARBA00023180"/>
    </source>
</evidence>
<dbReference type="GO" id="GO:0004843">
    <property type="term" value="F:cysteine-type deubiquitinase activity"/>
    <property type="evidence" value="ECO:0007669"/>
    <property type="project" value="UniProtKB-EC"/>
</dbReference>
<dbReference type="PANTHER" id="PTHR10827">
    <property type="entry name" value="RETICULOCALBIN"/>
    <property type="match status" value="1"/>
</dbReference>
<dbReference type="GO" id="GO:0005509">
    <property type="term" value="F:calcium ion binding"/>
    <property type="evidence" value="ECO:0007669"/>
    <property type="project" value="InterPro"/>
</dbReference>
<keyword evidence="19" id="KW-1185">Reference proteome</keyword>
<dbReference type="FunFam" id="3.90.70.10:FF:000112">
    <property type="entry name" value="Ubiquitin carboxyl-terminal hydrolase"/>
    <property type="match status" value="1"/>
</dbReference>
<feature type="domain" description="EF-hand" evidence="16">
    <location>
        <begin position="397"/>
        <end position="432"/>
    </location>
</feature>
<evidence type="ECO:0000256" key="3">
    <source>
        <dbReference type="ARBA" id="ARBA00012759"/>
    </source>
</evidence>
<evidence type="ECO:0000256" key="10">
    <source>
        <dbReference type="ARBA" id="ARBA00022837"/>
    </source>
</evidence>
<proteinExistence type="predicted"/>
<dbReference type="EC" id="3.4.19.12" evidence="3"/>